<sequence>MKVVKDSVIYLGGELFSKALPFLLLPYLTRKLGVEGFGEMSYYTAFLSFFTIIVGLSQDGAVARYYYFYGKRNLGTLVFSGYLYTALITLIGLLVAAYYQSLIFAVLILTSATSSMLAVQLSVRQCQKQAISYVKIQLATGILSALLTVIILELVNTELVLFRFIAMLATQCLIVIGAYYLFPNNAVIKIRWKKKQILLSLNYIFTFGLPLMLHHGSNTLKAQADKWLVYHQYSAESLGVYAAGFQIASIFSILIMAINKATVPYYFEALKQKRLNKNTILKWSLLSLFVAPIIFIISYLLPESLFLWLLDEQYIGVSYYISIFLVGFSLMIPYLLLVNNLFYLGKNGVVSISSLIATLVYIFSLIFLSGTGIENIPFALIIGNILILPILYYKIEKSEIKNERF</sequence>
<dbReference type="OrthoDB" id="9815248at2"/>
<evidence type="ECO:0000256" key="4">
    <source>
        <dbReference type="ARBA" id="ARBA00023136"/>
    </source>
</evidence>
<dbReference type="RefSeq" id="WP_131976083.1">
    <property type="nucleotide sequence ID" value="NZ_SLYB01000008.1"/>
</dbReference>
<evidence type="ECO:0000256" key="5">
    <source>
        <dbReference type="SAM" id="Phobius"/>
    </source>
</evidence>
<dbReference type="PANTHER" id="PTHR43424:SF1">
    <property type="entry name" value="LOCUS PUTATIVE PROTEIN 1-RELATED"/>
    <property type="match status" value="1"/>
</dbReference>
<feature type="transmembrane region" description="Helical" evidence="5">
    <location>
        <begin position="74"/>
        <end position="96"/>
    </location>
</feature>
<evidence type="ECO:0000256" key="1">
    <source>
        <dbReference type="ARBA" id="ARBA00004141"/>
    </source>
</evidence>
<keyword evidence="7" id="KW-1185">Reference proteome</keyword>
<protein>
    <submittedName>
        <fullName evidence="6">O-antigen/teichoic acid export membrane protein</fullName>
    </submittedName>
</protein>
<reference evidence="6 7" key="1">
    <citation type="submission" date="2019-03" db="EMBL/GenBank/DDBJ databases">
        <title>Genomic Encyclopedia of Type Strains, Phase IV (KMG-IV): sequencing the most valuable type-strain genomes for metagenomic binning, comparative biology and taxonomic classification.</title>
        <authorList>
            <person name="Goeker M."/>
        </authorList>
    </citation>
    <scope>NUCLEOTIDE SEQUENCE [LARGE SCALE GENOMIC DNA]</scope>
    <source>
        <strain evidence="6 7">DSM 28404</strain>
    </source>
</reference>
<feature type="transmembrane region" description="Helical" evidence="5">
    <location>
        <begin position="7"/>
        <end position="28"/>
    </location>
</feature>
<comment type="subcellular location">
    <subcellularLocation>
        <location evidence="1">Membrane</location>
        <topology evidence="1">Multi-pass membrane protein</topology>
    </subcellularLocation>
</comment>
<feature type="transmembrane region" description="Helical" evidence="5">
    <location>
        <begin position="40"/>
        <end position="62"/>
    </location>
</feature>
<dbReference type="Pfam" id="PF01943">
    <property type="entry name" value="Polysacc_synt"/>
    <property type="match status" value="1"/>
</dbReference>
<proteinExistence type="predicted"/>
<feature type="transmembrane region" description="Helical" evidence="5">
    <location>
        <begin position="237"/>
        <end position="259"/>
    </location>
</feature>
<organism evidence="6 7">
    <name type="scientific">Cricetibacter osteomyelitidis</name>
    <dbReference type="NCBI Taxonomy" id="1521931"/>
    <lineage>
        <taxon>Bacteria</taxon>
        <taxon>Pseudomonadati</taxon>
        <taxon>Pseudomonadota</taxon>
        <taxon>Gammaproteobacteria</taxon>
        <taxon>Pasteurellales</taxon>
        <taxon>Pasteurellaceae</taxon>
        <taxon>Cricetibacter</taxon>
    </lineage>
</organism>
<dbReference type="InterPro" id="IPR052556">
    <property type="entry name" value="PolySynth_Transporter"/>
</dbReference>
<feature type="transmembrane region" description="Helical" evidence="5">
    <location>
        <begin position="376"/>
        <end position="395"/>
    </location>
</feature>
<dbReference type="EMBL" id="SLYB01000008">
    <property type="protein sequence ID" value="TCP95525.1"/>
    <property type="molecule type" value="Genomic_DNA"/>
</dbReference>
<keyword evidence="2 5" id="KW-0812">Transmembrane</keyword>
<feature type="transmembrane region" description="Helical" evidence="5">
    <location>
        <begin position="197"/>
        <end position="217"/>
    </location>
</feature>
<evidence type="ECO:0000313" key="6">
    <source>
        <dbReference type="EMBL" id="TCP95525.1"/>
    </source>
</evidence>
<comment type="caution">
    <text evidence="6">The sequence shown here is derived from an EMBL/GenBank/DDBJ whole genome shotgun (WGS) entry which is preliminary data.</text>
</comment>
<gene>
    <name evidence="6" type="ORF">EDC44_10826</name>
</gene>
<evidence type="ECO:0000313" key="7">
    <source>
        <dbReference type="Proteomes" id="UP000295763"/>
    </source>
</evidence>
<feature type="transmembrane region" description="Helical" evidence="5">
    <location>
        <begin position="280"/>
        <end position="301"/>
    </location>
</feature>
<feature type="transmembrane region" description="Helical" evidence="5">
    <location>
        <begin position="133"/>
        <end position="155"/>
    </location>
</feature>
<dbReference type="Proteomes" id="UP000295763">
    <property type="component" value="Unassembled WGS sequence"/>
</dbReference>
<dbReference type="GO" id="GO:0016020">
    <property type="term" value="C:membrane"/>
    <property type="evidence" value="ECO:0007669"/>
    <property type="project" value="UniProtKB-SubCell"/>
</dbReference>
<dbReference type="InterPro" id="IPR002797">
    <property type="entry name" value="Polysacc_synth"/>
</dbReference>
<accession>A0A4R2T0V3</accession>
<feature type="transmembrane region" description="Helical" evidence="5">
    <location>
        <begin position="161"/>
        <end position="182"/>
    </location>
</feature>
<dbReference type="PANTHER" id="PTHR43424">
    <property type="entry name" value="LOCUS PUTATIVE PROTEIN 1-RELATED"/>
    <property type="match status" value="1"/>
</dbReference>
<evidence type="ECO:0000256" key="2">
    <source>
        <dbReference type="ARBA" id="ARBA00022692"/>
    </source>
</evidence>
<keyword evidence="4 5" id="KW-0472">Membrane</keyword>
<feature type="transmembrane region" description="Helical" evidence="5">
    <location>
        <begin position="313"/>
        <end position="337"/>
    </location>
</feature>
<feature type="transmembrane region" description="Helical" evidence="5">
    <location>
        <begin position="102"/>
        <end position="121"/>
    </location>
</feature>
<feature type="transmembrane region" description="Helical" evidence="5">
    <location>
        <begin position="349"/>
        <end position="370"/>
    </location>
</feature>
<name>A0A4R2T0V3_9PAST</name>
<evidence type="ECO:0000256" key="3">
    <source>
        <dbReference type="ARBA" id="ARBA00022989"/>
    </source>
</evidence>
<keyword evidence="3 5" id="KW-1133">Transmembrane helix</keyword>
<dbReference type="AlphaFoldDB" id="A0A4R2T0V3"/>